<dbReference type="InterPro" id="IPR000262">
    <property type="entry name" value="FMN-dep_DH"/>
</dbReference>
<dbReference type="AlphaFoldDB" id="A0A9D1F1P1"/>
<accession>A0A9D1F1P1</accession>
<dbReference type="InterPro" id="IPR013785">
    <property type="entry name" value="Aldolase_TIM"/>
</dbReference>
<dbReference type="Gene3D" id="3.20.20.70">
    <property type="entry name" value="Aldolase class I"/>
    <property type="match status" value="1"/>
</dbReference>
<evidence type="ECO:0000313" key="6">
    <source>
        <dbReference type="EMBL" id="HIS45998.1"/>
    </source>
</evidence>
<dbReference type="Proteomes" id="UP000823927">
    <property type="component" value="Unassembled WGS sequence"/>
</dbReference>
<evidence type="ECO:0000256" key="1">
    <source>
        <dbReference type="ARBA" id="ARBA00001917"/>
    </source>
</evidence>
<evidence type="ECO:0000256" key="3">
    <source>
        <dbReference type="ARBA" id="ARBA00022643"/>
    </source>
</evidence>
<proteinExistence type="predicted"/>
<dbReference type="GO" id="GO:0016491">
    <property type="term" value="F:oxidoreductase activity"/>
    <property type="evidence" value="ECO:0007669"/>
    <property type="project" value="UniProtKB-KW"/>
</dbReference>
<evidence type="ECO:0000256" key="2">
    <source>
        <dbReference type="ARBA" id="ARBA00022630"/>
    </source>
</evidence>
<dbReference type="PANTHER" id="PTHR10578:SF107">
    <property type="entry name" value="2-HYDROXYACID OXIDASE 1"/>
    <property type="match status" value="1"/>
</dbReference>
<reference evidence="6" key="2">
    <citation type="journal article" date="2021" name="PeerJ">
        <title>Extensive microbial diversity within the chicken gut microbiome revealed by metagenomics and culture.</title>
        <authorList>
            <person name="Gilroy R."/>
            <person name="Ravi A."/>
            <person name="Getino M."/>
            <person name="Pursley I."/>
            <person name="Horton D.L."/>
            <person name="Alikhan N.F."/>
            <person name="Baker D."/>
            <person name="Gharbi K."/>
            <person name="Hall N."/>
            <person name="Watson M."/>
            <person name="Adriaenssens E.M."/>
            <person name="Foster-Nyarko E."/>
            <person name="Jarju S."/>
            <person name="Secka A."/>
            <person name="Antonio M."/>
            <person name="Oren A."/>
            <person name="Chaudhuri R.R."/>
            <person name="La Ragione R."/>
            <person name="Hildebrand F."/>
            <person name="Pallen M.J."/>
        </authorList>
    </citation>
    <scope>NUCLEOTIDE SEQUENCE</scope>
    <source>
        <strain evidence="6">CHK178-757</strain>
    </source>
</reference>
<gene>
    <name evidence="6" type="ORF">IAB46_00265</name>
</gene>
<dbReference type="EMBL" id="DVIT01000002">
    <property type="protein sequence ID" value="HIS45998.1"/>
    <property type="molecule type" value="Genomic_DNA"/>
</dbReference>
<evidence type="ECO:0000256" key="4">
    <source>
        <dbReference type="ARBA" id="ARBA00023002"/>
    </source>
</evidence>
<dbReference type="PROSITE" id="PS51349">
    <property type="entry name" value="FMN_HYDROXY_ACID_DH_2"/>
    <property type="match status" value="1"/>
</dbReference>
<comment type="caution">
    <text evidence="6">The sequence shown here is derived from an EMBL/GenBank/DDBJ whole genome shotgun (WGS) entry which is preliminary data.</text>
</comment>
<feature type="domain" description="FMN hydroxy acid dehydrogenase" evidence="5">
    <location>
        <begin position="1"/>
        <end position="304"/>
    </location>
</feature>
<dbReference type="InterPro" id="IPR037396">
    <property type="entry name" value="FMN_HAD"/>
</dbReference>
<keyword evidence="4" id="KW-0560">Oxidoreductase</keyword>
<evidence type="ECO:0000313" key="7">
    <source>
        <dbReference type="Proteomes" id="UP000823927"/>
    </source>
</evidence>
<dbReference type="SUPFAM" id="SSF51395">
    <property type="entry name" value="FMN-linked oxidoreductases"/>
    <property type="match status" value="1"/>
</dbReference>
<keyword evidence="3" id="KW-0288">FMN</keyword>
<sequence>MEESKNFNPADANAITRRYLDSILIEERLIDAVKASTKTTLFGHTYDSPIMMPAFSHLDEWVKNGKNSMVEYSAAAKNLNILNFVGMRENDKMNEIFDTQALTVRIIKPYRERKKIFDQIEYAKTHNAVGVGMDIDHIFGSQGDYDIVQGEPMAAQTMDMIREYVQAAAPLPFIVKGVLSVRDAVKCADCQVSAILVSHHSGRMPYAIPPLKVVPSIRKAVGSEMKIFVDCGISRGADVFKALALGCDGAAVGRAILPALKAEGREGVEKYIRKMNDELRMIMGFTGTPSVDKVDPSVLWMDGCNLGI</sequence>
<protein>
    <submittedName>
        <fullName evidence="6">Alpha-hydroxy-acid oxidizing protein</fullName>
    </submittedName>
</protein>
<keyword evidence="2" id="KW-0285">Flavoprotein</keyword>
<organism evidence="6 7">
    <name type="scientific">Candidatus Scybalocola faecigallinarum</name>
    <dbReference type="NCBI Taxonomy" id="2840941"/>
    <lineage>
        <taxon>Bacteria</taxon>
        <taxon>Bacillati</taxon>
        <taxon>Bacillota</taxon>
        <taxon>Clostridia</taxon>
        <taxon>Lachnospirales</taxon>
        <taxon>Lachnospiraceae</taxon>
        <taxon>Lachnospiraceae incertae sedis</taxon>
        <taxon>Candidatus Scybalocola (ex Gilroy et al. 2021)</taxon>
    </lineage>
</organism>
<evidence type="ECO:0000259" key="5">
    <source>
        <dbReference type="PROSITE" id="PS51349"/>
    </source>
</evidence>
<dbReference type="PANTHER" id="PTHR10578">
    <property type="entry name" value="S -2-HYDROXY-ACID OXIDASE-RELATED"/>
    <property type="match status" value="1"/>
</dbReference>
<reference evidence="6" key="1">
    <citation type="submission" date="2020-10" db="EMBL/GenBank/DDBJ databases">
        <authorList>
            <person name="Gilroy R."/>
        </authorList>
    </citation>
    <scope>NUCLEOTIDE SEQUENCE</scope>
    <source>
        <strain evidence="6">CHK178-757</strain>
    </source>
</reference>
<dbReference type="Pfam" id="PF01070">
    <property type="entry name" value="FMN_dh"/>
    <property type="match status" value="2"/>
</dbReference>
<name>A0A9D1F1P1_9FIRM</name>
<comment type="cofactor">
    <cofactor evidence="1">
        <name>FMN</name>
        <dbReference type="ChEBI" id="CHEBI:58210"/>
    </cofactor>
</comment>